<accession>A0A8J2HAR0</accession>
<comment type="caution">
    <text evidence="3">The sequence shown here is derived from an EMBL/GenBank/DDBJ whole genome shotgun (WGS) entry which is preliminary data.</text>
</comment>
<organism evidence="3 4">
    <name type="scientific">Cotesia congregata</name>
    <name type="common">Parasitoid wasp</name>
    <name type="synonym">Apanteles congregatus</name>
    <dbReference type="NCBI Taxonomy" id="51543"/>
    <lineage>
        <taxon>Eukaryota</taxon>
        <taxon>Metazoa</taxon>
        <taxon>Ecdysozoa</taxon>
        <taxon>Arthropoda</taxon>
        <taxon>Hexapoda</taxon>
        <taxon>Insecta</taxon>
        <taxon>Pterygota</taxon>
        <taxon>Neoptera</taxon>
        <taxon>Endopterygota</taxon>
        <taxon>Hymenoptera</taxon>
        <taxon>Apocrita</taxon>
        <taxon>Ichneumonoidea</taxon>
        <taxon>Braconidae</taxon>
        <taxon>Microgastrinae</taxon>
        <taxon>Cotesia</taxon>
    </lineage>
</organism>
<dbReference type="OrthoDB" id="7699899at2759"/>
<dbReference type="AlphaFoldDB" id="A0A8J2HAR0"/>
<protein>
    <recommendedName>
        <fullName evidence="2">DUF6570 domain-containing protein</fullName>
    </recommendedName>
</protein>
<evidence type="ECO:0000313" key="4">
    <source>
        <dbReference type="Proteomes" id="UP000786811"/>
    </source>
</evidence>
<evidence type="ECO:0000313" key="3">
    <source>
        <dbReference type="EMBL" id="CAG5090463.1"/>
    </source>
</evidence>
<reference evidence="3" key="1">
    <citation type="submission" date="2021-04" db="EMBL/GenBank/DDBJ databases">
        <authorList>
            <person name="Chebbi M.A.C M."/>
        </authorList>
    </citation>
    <scope>NUCLEOTIDE SEQUENCE</scope>
</reference>
<dbReference type="Proteomes" id="UP000786811">
    <property type="component" value="Unassembled WGS sequence"/>
</dbReference>
<evidence type="ECO:0000259" key="2">
    <source>
        <dbReference type="Pfam" id="PF20209"/>
    </source>
</evidence>
<keyword evidence="4" id="KW-1185">Reference proteome</keyword>
<feature type="region of interest" description="Disordered" evidence="1">
    <location>
        <begin position="1"/>
        <end position="20"/>
    </location>
</feature>
<feature type="domain" description="DUF6570" evidence="2">
    <location>
        <begin position="218"/>
        <end position="334"/>
    </location>
</feature>
<dbReference type="InterPro" id="IPR046700">
    <property type="entry name" value="DUF6570"/>
</dbReference>
<proteinExistence type="predicted"/>
<evidence type="ECO:0000256" key="1">
    <source>
        <dbReference type="SAM" id="MobiDB-lite"/>
    </source>
</evidence>
<dbReference type="Pfam" id="PF20209">
    <property type="entry name" value="DUF6570"/>
    <property type="match status" value="1"/>
</dbReference>
<gene>
    <name evidence="3" type="ORF">HICCMSTLAB_LOCUS5642</name>
</gene>
<sequence>MQEIDLDDNEEESKKHMDAISQLKSPEQIISENTGPIIIQHEVIIETERLPTIKRKKSTLEQLENLHKIPKLKRIQHTSRDNNFDEILQLSSLPELTPRLANNEIEQTQNQPDENVEIFEPMQPQDFSDDDDCEYLESAFEREYIRNEDGIIADEESIPGNDSNHLYFGYRSHQPAHKLFRKIFIGSTDEENLLKQITTFTNVTEVKMCKTCKASVTKGNIPCLATYNGFRYPKRPANLPDLDIIAERLISPRLPFMQIPRLHFNGQFGITGHIINVPVSVDNMIRLLPRPLDGQEEDFCINVHIKKKLIHKTSYLHGLVKISVIKQWLTYLVQTP</sequence>
<feature type="compositionally biased region" description="Acidic residues" evidence="1">
    <location>
        <begin position="1"/>
        <end position="11"/>
    </location>
</feature>
<name>A0A8J2HAR0_COTCN</name>
<dbReference type="EMBL" id="CAJNRD030001119">
    <property type="protein sequence ID" value="CAG5090463.1"/>
    <property type="molecule type" value="Genomic_DNA"/>
</dbReference>